<evidence type="ECO:0000313" key="3">
    <source>
        <dbReference type="EMBL" id="CAD5111805.1"/>
    </source>
</evidence>
<accession>A0A7I8V674</accession>
<keyword evidence="2" id="KW-1133">Transmembrane helix</keyword>
<comment type="caution">
    <text evidence="3">The sequence shown here is derived from an EMBL/GenBank/DDBJ whole genome shotgun (WGS) entry which is preliminary data.</text>
</comment>
<keyword evidence="2" id="KW-0812">Transmembrane</keyword>
<dbReference type="Proteomes" id="UP000549394">
    <property type="component" value="Unassembled WGS sequence"/>
</dbReference>
<feature type="compositionally biased region" description="Basic and acidic residues" evidence="1">
    <location>
        <begin position="645"/>
        <end position="658"/>
    </location>
</feature>
<feature type="transmembrane region" description="Helical" evidence="2">
    <location>
        <begin position="365"/>
        <end position="389"/>
    </location>
</feature>
<keyword evidence="4" id="KW-1185">Reference proteome</keyword>
<evidence type="ECO:0000313" key="4">
    <source>
        <dbReference type="Proteomes" id="UP000549394"/>
    </source>
</evidence>
<dbReference type="EMBL" id="CAJFCJ010000002">
    <property type="protein sequence ID" value="CAD5111805.1"/>
    <property type="molecule type" value="Genomic_DNA"/>
</dbReference>
<name>A0A7I8V674_9ANNE</name>
<keyword evidence="2" id="KW-0472">Membrane</keyword>
<reference evidence="3 4" key="1">
    <citation type="submission" date="2020-08" db="EMBL/GenBank/DDBJ databases">
        <authorList>
            <person name="Hejnol A."/>
        </authorList>
    </citation>
    <scope>NUCLEOTIDE SEQUENCE [LARGE SCALE GENOMIC DNA]</scope>
</reference>
<feature type="region of interest" description="Disordered" evidence="1">
    <location>
        <begin position="604"/>
        <end position="664"/>
    </location>
</feature>
<evidence type="ECO:0000256" key="1">
    <source>
        <dbReference type="SAM" id="MobiDB-lite"/>
    </source>
</evidence>
<protein>
    <submittedName>
        <fullName evidence="3">DgyrCDS1078</fullName>
    </submittedName>
</protein>
<organism evidence="3 4">
    <name type="scientific">Dimorphilus gyrociliatus</name>
    <dbReference type="NCBI Taxonomy" id="2664684"/>
    <lineage>
        <taxon>Eukaryota</taxon>
        <taxon>Metazoa</taxon>
        <taxon>Spiralia</taxon>
        <taxon>Lophotrochozoa</taxon>
        <taxon>Annelida</taxon>
        <taxon>Polychaeta</taxon>
        <taxon>Polychaeta incertae sedis</taxon>
        <taxon>Dinophilidae</taxon>
        <taxon>Dimorphilus</taxon>
    </lineage>
</organism>
<sequence>MAGKFQAGMSKEECFEKQLEASLEFAFRKIKVKKYGETKGSRELLTKNWNRVKCFTSSLYKSFQKLSIHFSKCIDEEFELGGIVQQLNFYEFNLRIPMSRSIHQDAFQILSGIHKGISSGRAVYRFSDKLTAEESRAELRKWGHLLNEDTKQISSAYVYFYLIKGVQEVIKRATFKIEIISKVPILQVSLACSQNKSVGNDDKNLDAKSNYVTVNIIPVIRGKGWPAGASVNNPMPKKPPMCFEGTRILHKIKNQIDFGNILWSLEGQVTDEILQVFPSASLKQYKKLLLEKTFPGYWSINFLPVLKLYVHEIFRIPHLTQLQKAIKLFENLSLTKNTLKILQQDIICNITLKICRQHANANFSLAVWFMLFLDYMIFFVASGNLPLFLDKRINMLAHVEEDKLSTLRVELLNLKMTICENPKKVEQMFLQKCPIAIEKVQDEELEGDDHTYSPGHLTPEGSSLWCTSFKDNKSEDTMSMISSKRATKEQLENIDDKISVSEEITKNFIETNCLELENLLTKYPNNENNKDCNVPPEGEELIHIKDKELLLSENKNGKISEELCEGIWAKKEYRAYSSSSSYAESCGIISPLQERKFQDPFENRMLPYHPEDHPSASSSSSMSTELGSRDGDRNLTTVQEESDEKEPLSDMSRLEHTPKNLNNQ</sequence>
<dbReference type="AlphaFoldDB" id="A0A7I8V674"/>
<proteinExistence type="predicted"/>
<dbReference type="OrthoDB" id="10675597at2759"/>
<gene>
    <name evidence="3" type="ORF">DGYR_LOCUS1037</name>
</gene>
<evidence type="ECO:0000256" key="2">
    <source>
        <dbReference type="SAM" id="Phobius"/>
    </source>
</evidence>